<comment type="subunit">
    <text evidence="3 10">Monomer.</text>
</comment>
<dbReference type="InterPro" id="IPR018323">
    <property type="entry name" value="OM_lipoprot_carrier_LolA_Pbac"/>
</dbReference>
<dbReference type="HAMAP" id="MF_00240">
    <property type="entry name" value="LolA"/>
    <property type="match status" value="1"/>
</dbReference>
<comment type="function">
    <text evidence="10">Participates in the translocation of lipoproteins from the inner membrane to the outer membrane. Only forms a complex with a lipoprotein if the residue after the N-terminal Cys is not an aspartate (The Asp acts as a targeting signal to indicate that the lipoprotein should stay in the inner membrane).</text>
</comment>
<sequence precursor="true">MKKLQLLVSSLCLFSSAVLADVQQELQQKLQSVAQFNAQFNQQVLDADGEVIQQAKGELTVSRPDRFKWQVTEPDEELVVSNGNTVWIYSPFVEQVTLLDQATAIEGTPFLLLASSDPKIWQKFDVSKKGQTYTITQDNPDAVIAEFVMTFNAKGELAAFSVKEAQGQSSEFSLSEFSTQGNYQKSDFEFIVPQGVEIDDQR</sequence>
<dbReference type="Pfam" id="PF03548">
    <property type="entry name" value="LolA"/>
    <property type="match status" value="1"/>
</dbReference>
<keyword evidence="5 10" id="KW-0813">Transport</keyword>
<evidence type="ECO:0000256" key="2">
    <source>
        <dbReference type="ARBA" id="ARBA00007615"/>
    </source>
</evidence>
<dbReference type="EMBL" id="QZCH01000007">
    <property type="protein sequence ID" value="RJG48728.1"/>
    <property type="molecule type" value="Genomic_DNA"/>
</dbReference>
<dbReference type="GO" id="GO:0030288">
    <property type="term" value="C:outer membrane-bounded periplasmic space"/>
    <property type="evidence" value="ECO:0007669"/>
    <property type="project" value="TreeGrafter"/>
</dbReference>
<reference evidence="11 12" key="2">
    <citation type="submission" date="2019-01" db="EMBL/GenBank/DDBJ databases">
        <title>Motilimonas pumilus sp. nov., isolated from the gut of sea cucumber (Apostichopus japonicus).</title>
        <authorList>
            <person name="Wang F.-Q."/>
            <person name="Ren L.-H."/>
            <person name="Lin Y.-W."/>
            <person name="Sun G.-H."/>
            <person name="Du Z.-J."/>
            <person name="Zhao J.-X."/>
            <person name="Liu X.-J."/>
            <person name="Liu L.-J."/>
        </authorList>
    </citation>
    <scope>NUCLEOTIDE SEQUENCE [LARGE SCALE GENOMIC DNA]</scope>
    <source>
        <strain evidence="11 12">PLHSC7-2</strain>
    </source>
</reference>
<dbReference type="InterPro" id="IPR004564">
    <property type="entry name" value="OM_lipoprot_carrier_LolA-like"/>
</dbReference>
<feature type="signal peptide" evidence="10">
    <location>
        <begin position="1"/>
        <end position="20"/>
    </location>
</feature>
<dbReference type="Proteomes" id="UP000283255">
    <property type="component" value="Unassembled WGS sequence"/>
</dbReference>
<dbReference type="InterPro" id="IPR029046">
    <property type="entry name" value="LolA/LolB/LppX"/>
</dbReference>
<evidence type="ECO:0000256" key="6">
    <source>
        <dbReference type="ARBA" id="ARBA00022729"/>
    </source>
</evidence>
<keyword evidence="6 10" id="KW-0732">Signal</keyword>
<dbReference type="PANTHER" id="PTHR35869">
    <property type="entry name" value="OUTER-MEMBRANE LIPOPROTEIN CARRIER PROTEIN"/>
    <property type="match status" value="1"/>
</dbReference>
<dbReference type="GO" id="GO:0042953">
    <property type="term" value="P:lipoprotein transport"/>
    <property type="evidence" value="ECO:0007669"/>
    <property type="project" value="InterPro"/>
</dbReference>
<keyword evidence="12" id="KW-1185">Reference proteome</keyword>
<evidence type="ECO:0000256" key="10">
    <source>
        <dbReference type="HAMAP-Rule" id="MF_00240"/>
    </source>
</evidence>
<dbReference type="GO" id="GO:0044874">
    <property type="term" value="P:lipoprotein localization to outer membrane"/>
    <property type="evidence" value="ECO:0007669"/>
    <property type="project" value="UniProtKB-UniRule"/>
</dbReference>
<keyword evidence="8 10" id="KW-0653">Protein transport</keyword>
<dbReference type="CDD" id="cd16325">
    <property type="entry name" value="LolA"/>
    <property type="match status" value="1"/>
</dbReference>
<proteinExistence type="inferred from homology"/>
<comment type="caution">
    <text evidence="11">The sequence shown here is derived from an EMBL/GenBank/DDBJ whole genome shotgun (WGS) entry which is preliminary data.</text>
</comment>
<organism evidence="11 12">
    <name type="scientific">Motilimonas pumila</name>
    <dbReference type="NCBI Taxonomy" id="2303987"/>
    <lineage>
        <taxon>Bacteria</taxon>
        <taxon>Pseudomonadati</taxon>
        <taxon>Pseudomonadota</taxon>
        <taxon>Gammaproteobacteria</taxon>
        <taxon>Alteromonadales</taxon>
        <taxon>Alteromonadales genera incertae sedis</taxon>
        <taxon>Motilimonas</taxon>
    </lineage>
</organism>
<dbReference type="RefSeq" id="WP_119910168.1">
    <property type="nucleotide sequence ID" value="NZ_QZCH01000007.1"/>
</dbReference>
<evidence type="ECO:0000256" key="8">
    <source>
        <dbReference type="ARBA" id="ARBA00022927"/>
    </source>
</evidence>
<keyword evidence="11" id="KW-0449">Lipoprotein</keyword>
<protein>
    <recommendedName>
        <fullName evidence="4 10">Outer-membrane lipoprotein carrier protein</fullName>
    </recommendedName>
</protein>
<comment type="subcellular location">
    <subcellularLocation>
        <location evidence="1 10">Periplasm</location>
    </subcellularLocation>
</comment>
<reference evidence="11 12" key="1">
    <citation type="submission" date="2018-09" db="EMBL/GenBank/DDBJ databases">
        <authorList>
            <person name="Wang F."/>
        </authorList>
    </citation>
    <scope>NUCLEOTIDE SEQUENCE [LARGE SCALE GENOMIC DNA]</scope>
    <source>
        <strain evidence="11 12">PLHSC7-2</strain>
    </source>
</reference>
<evidence type="ECO:0000256" key="5">
    <source>
        <dbReference type="ARBA" id="ARBA00022448"/>
    </source>
</evidence>
<evidence type="ECO:0000256" key="1">
    <source>
        <dbReference type="ARBA" id="ARBA00004418"/>
    </source>
</evidence>
<dbReference type="AlphaFoldDB" id="A0A418YGK7"/>
<name>A0A418YGK7_9GAMM</name>
<evidence type="ECO:0000256" key="4">
    <source>
        <dbReference type="ARBA" id="ARBA00014035"/>
    </source>
</evidence>
<dbReference type="PANTHER" id="PTHR35869:SF1">
    <property type="entry name" value="OUTER-MEMBRANE LIPOPROTEIN CARRIER PROTEIN"/>
    <property type="match status" value="1"/>
</dbReference>
<evidence type="ECO:0000256" key="7">
    <source>
        <dbReference type="ARBA" id="ARBA00022764"/>
    </source>
</evidence>
<dbReference type="SUPFAM" id="SSF89392">
    <property type="entry name" value="Prokaryotic lipoproteins and lipoprotein localization factors"/>
    <property type="match status" value="1"/>
</dbReference>
<gene>
    <name evidence="10 11" type="primary">lolA</name>
    <name evidence="11" type="ORF">D1Z90_07670</name>
</gene>
<feature type="chain" id="PRO_5019594972" description="Outer-membrane lipoprotein carrier protein" evidence="10">
    <location>
        <begin position="21"/>
        <end position="202"/>
    </location>
</feature>
<dbReference type="Gene3D" id="2.50.20.10">
    <property type="entry name" value="Lipoprotein localisation LolA/LolB/LppX"/>
    <property type="match status" value="1"/>
</dbReference>
<accession>A0A418YGK7</accession>
<comment type="similarity">
    <text evidence="2 10">Belongs to the LolA family.</text>
</comment>
<evidence type="ECO:0000256" key="3">
    <source>
        <dbReference type="ARBA" id="ARBA00011245"/>
    </source>
</evidence>
<evidence type="ECO:0000313" key="12">
    <source>
        <dbReference type="Proteomes" id="UP000283255"/>
    </source>
</evidence>
<dbReference type="OrthoDB" id="9787361at2"/>
<evidence type="ECO:0000256" key="9">
    <source>
        <dbReference type="ARBA" id="ARBA00023186"/>
    </source>
</evidence>
<keyword evidence="7 10" id="KW-0574">Periplasm</keyword>
<keyword evidence="9 10" id="KW-0143">Chaperone</keyword>
<dbReference type="NCBIfam" id="TIGR00547">
    <property type="entry name" value="lolA"/>
    <property type="match status" value="1"/>
</dbReference>
<evidence type="ECO:0000313" key="11">
    <source>
        <dbReference type="EMBL" id="RJG48728.1"/>
    </source>
</evidence>